<keyword evidence="8" id="KW-1015">Disulfide bond</keyword>
<comment type="caution">
    <text evidence="12">The sequence shown here is derived from an EMBL/GenBank/DDBJ whole genome shotgun (WGS) entry which is preliminary data.</text>
</comment>
<keyword evidence="13" id="KW-1185">Reference proteome</keyword>
<feature type="transmembrane region" description="Helical" evidence="10">
    <location>
        <begin position="142"/>
        <end position="160"/>
    </location>
</feature>
<feature type="domain" description="Vitamin K epoxide reductase" evidence="11">
    <location>
        <begin position="138"/>
        <end position="279"/>
    </location>
</feature>
<feature type="transmembrane region" description="Helical" evidence="10">
    <location>
        <begin position="285"/>
        <end position="305"/>
    </location>
</feature>
<evidence type="ECO:0000256" key="8">
    <source>
        <dbReference type="ARBA" id="ARBA00023157"/>
    </source>
</evidence>
<evidence type="ECO:0000313" key="13">
    <source>
        <dbReference type="Proteomes" id="UP001597526"/>
    </source>
</evidence>
<keyword evidence="5 10" id="KW-1133">Transmembrane helix</keyword>
<dbReference type="Pfam" id="PF13462">
    <property type="entry name" value="Thioredoxin_4"/>
    <property type="match status" value="1"/>
</dbReference>
<evidence type="ECO:0000256" key="2">
    <source>
        <dbReference type="ARBA" id="ARBA00006214"/>
    </source>
</evidence>
<feature type="transmembrane region" description="Helical" evidence="10">
    <location>
        <begin position="226"/>
        <end position="244"/>
    </location>
</feature>
<dbReference type="Gene3D" id="1.20.1440.130">
    <property type="entry name" value="VKOR domain"/>
    <property type="match status" value="1"/>
</dbReference>
<dbReference type="SMART" id="SM00756">
    <property type="entry name" value="VKc"/>
    <property type="match status" value="1"/>
</dbReference>
<feature type="transmembrane region" description="Helical" evidence="10">
    <location>
        <begin position="256"/>
        <end position="273"/>
    </location>
</feature>
<evidence type="ECO:0000256" key="3">
    <source>
        <dbReference type="ARBA" id="ARBA00022692"/>
    </source>
</evidence>
<keyword evidence="4" id="KW-0874">Quinone</keyword>
<proteinExistence type="inferred from homology"/>
<dbReference type="Gene3D" id="3.40.30.10">
    <property type="entry name" value="Glutaredoxin"/>
    <property type="match status" value="1"/>
</dbReference>
<evidence type="ECO:0000256" key="9">
    <source>
        <dbReference type="ARBA" id="ARBA00023284"/>
    </source>
</evidence>
<sequence length="528" mass="59380">MNFEELEFQLLSHPSFPSLHSITSVFDHFNIDNVALVVPKNKETIGLLPTFFLSTVSPGNEYVIVSKKDNGISLFFEEGGTKSLSIQEFLEVWSGYVVSIEKAAEEGYSDNSAQPLKRTLAQAVIVVLLLGVFFMLKPNGFQSAHFALSIIGLAISILIIKHELGYASPVIDQLCDGKKSTSCDDVLDSKGATILNLFKLSDIAVVYFLGLALTWITNLAFGFDTAVIEVLSVVALPFTFYSIYYQYAVVKKWCPLCLAIVTTLWFQSASLLLESSLFSEVGFSISNIAILVASFVTSAAIWMLLRPLLEAQKSLKELTMTHYKFKRNFELFQSALQKADRLQTSILEINGHEIVLGNKKAKLEIVLVTNPLCFYCRAAHADFETVLKNKAKDIKLTLRFNGGAEHKDSVVYKVTSRLLELYHTESEDRLATAMHEAFDDDADFDAWIDKWGGVHSSIYDGILEMEDRWCQENAVHFTPSVFINGYLFPKEYDRTDLTFFIDDLSEMIEKENRKQPLKINKPAAKYES</sequence>
<evidence type="ECO:0000256" key="10">
    <source>
        <dbReference type="SAM" id="Phobius"/>
    </source>
</evidence>
<keyword evidence="6" id="KW-0560">Oxidoreductase</keyword>
<dbReference type="RefSeq" id="WP_377766917.1">
    <property type="nucleotide sequence ID" value="NZ_JBHULB010000013.1"/>
</dbReference>
<dbReference type="InterPro" id="IPR038354">
    <property type="entry name" value="VKOR_sf"/>
</dbReference>
<gene>
    <name evidence="12" type="ORF">ACFSQJ_10585</name>
</gene>
<feature type="transmembrane region" description="Helical" evidence="10">
    <location>
        <begin position="119"/>
        <end position="136"/>
    </location>
</feature>
<evidence type="ECO:0000313" key="12">
    <source>
        <dbReference type="EMBL" id="MFD2587380.1"/>
    </source>
</evidence>
<dbReference type="SUPFAM" id="SSF52833">
    <property type="entry name" value="Thioredoxin-like"/>
    <property type="match status" value="1"/>
</dbReference>
<feature type="transmembrane region" description="Helical" evidence="10">
    <location>
        <begin position="200"/>
        <end position="220"/>
    </location>
</feature>
<dbReference type="InterPro" id="IPR036249">
    <property type="entry name" value="Thioredoxin-like_sf"/>
</dbReference>
<evidence type="ECO:0000256" key="4">
    <source>
        <dbReference type="ARBA" id="ARBA00022719"/>
    </source>
</evidence>
<accession>A0ABW5MW16</accession>
<evidence type="ECO:0000256" key="6">
    <source>
        <dbReference type="ARBA" id="ARBA00023002"/>
    </source>
</evidence>
<dbReference type="InterPro" id="IPR012336">
    <property type="entry name" value="Thioredoxin-like_fold"/>
</dbReference>
<keyword evidence="7 10" id="KW-0472">Membrane</keyword>
<dbReference type="CDD" id="cd02972">
    <property type="entry name" value="DsbA_family"/>
    <property type="match status" value="1"/>
</dbReference>
<keyword evidence="9" id="KW-0676">Redox-active center</keyword>
<keyword evidence="3 10" id="KW-0812">Transmembrane</keyword>
<organism evidence="12 13">
    <name type="scientific">Croceitalea marina</name>
    <dbReference type="NCBI Taxonomy" id="1775166"/>
    <lineage>
        <taxon>Bacteria</taxon>
        <taxon>Pseudomonadati</taxon>
        <taxon>Bacteroidota</taxon>
        <taxon>Flavobacteriia</taxon>
        <taxon>Flavobacteriales</taxon>
        <taxon>Flavobacteriaceae</taxon>
        <taxon>Croceitalea</taxon>
    </lineage>
</organism>
<dbReference type="Pfam" id="PF07884">
    <property type="entry name" value="VKOR"/>
    <property type="match status" value="1"/>
</dbReference>
<dbReference type="CDD" id="cd12921">
    <property type="entry name" value="VKOR_4"/>
    <property type="match status" value="1"/>
</dbReference>
<evidence type="ECO:0000256" key="1">
    <source>
        <dbReference type="ARBA" id="ARBA00004141"/>
    </source>
</evidence>
<dbReference type="Proteomes" id="UP001597526">
    <property type="component" value="Unassembled WGS sequence"/>
</dbReference>
<dbReference type="EMBL" id="JBHULB010000013">
    <property type="protein sequence ID" value="MFD2587380.1"/>
    <property type="molecule type" value="Genomic_DNA"/>
</dbReference>
<name>A0ABW5MW16_9FLAO</name>
<evidence type="ECO:0000256" key="7">
    <source>
        <dbReference type="ARBA" id="ARBA00023136"/>
    </source>
</evidence>
<comment type="subcellular location">
    <subcellularLocation>
        <location evidence="1">Membrane</location>
        <topology evidence="1">Multi-pass membrane protein</topology>
    </subcellularLocation>
</comment>
<dbReference type="InterPro" id="IPR012932">
    <property type="entry name" value="VKOR"/>
</dbReference>
<comment type="similarity">
    <text evidence="2">Belongs to the VKOR family.</text>
</comment>
<evidence type="ECO:0000256" key="5">
    <source>
        <dbReference type="ARBA" id="ARBA00022989"/>
    </source>
</evidence>
<evidence type="ECO:0000259" key="11">
    <source>
        <dbReference type="SMART" id="SM00756"/>
    </source>
</evidence>
<reference evidence="13" key="1">
    <citation type="journal article" date="2019" name="Int. J. Syst. Evol. Microbiol.">
        <title>The Global Catalogue of Microorganisms (GCM) 10K type strain sequencing project: providing services to taxonomists for standard genome sequencing and annotation.</title>
        <authorList>
            <consortium name="The Broad Institute Genomics Platform"/>
            <consortium name="The Broad Institute Genome Sequencing Center for Infectious Disease"/>
            <person name="Wu L."/>
            <person name="Ma J."/>
        </authorList>
    </citation>
    <scope>NUCLEOTIDE SEQUENCE [LARGE SCALE GENOMIC DNA]</scope>
    <source>
        <strain evidence="13">KCTC 52368</strain>
    </source>
</reference>
<protein>
    <submittedName>
        <fullName evidence="12">Vitamin K epoxide reductase family protein</fullName>
    </submittedName>
</protein>